<dbReference type="AlphaFoldDB" id="A5KNI6"/>
<evidence type="ECO:0000313" key="2">
    <source>
        <dbReference type="Proteomes" id="UP000003577"/>
    </source>
</evidence>
<gene>
    <name evidence="1" type="ORF">RUMTOR_01811</name>
</gene>
<organism evidence="1 2">
    <name type="scientific">[Ruminococcus] torques ATCC 27756</name>
    <dbReference type="NCBI Taxonomy" id="411460"/>
    <lineage>
        <taxon>Bacteria</taxon>
        <taxon>Bacillati</taxon>
        <taxon>Bacillota</taxon>
        <taxon>Clostridia</taxon>
        <taxon>Lachnospirales</taxon>
        <taxon>Lachnospiraceae</taxon>
        <taxon>Mediterraneibacter</taxon>
    </lineage>
</organism>
<reference evidence="1 2" key="2">
    <citation type="submission" date="2007-04" db="EMBL/GenBank/DDBJ databases">
        <title>Draft genome sequence of Ruminococcus torques (ATCC 27756).</title>
        <authorList>
            <person name="Sudarsanam P."/>
            <person name="Ley R."/>
            <person name="Guruge J."/>
            <person name="Turnbaugh P.J."/>
            <person name="Mahowald M."/>
            <person name="Liep D."/>
            <person name="Gordon J."/>
        </authorList>
    </citation>
    <scope>NUCLEOTIDE SEQUENCE [LARGE SCALE GENOMIC DNA]</scope>
    <source>
        <strain evidence="1 2">ATCC 27756</strain>
    </source>
</reference>
<name>A5KNI6_9FIRM</name>
<protein>
    <submittedName>
        <fullName evidence="1">Uncharacterized protein</fullName>
    </submittedName>
</protein>
<dbReference type="HOGENOM" id="CLU_3296044_0_0_9"/>
<reference evidence="1 2" key="1">
    <citation type="submission" date="2007-03" db="EMBL/GenBank/DDBJ databases">
        <authorList>
            <person name="Fulton L."/>
            <person name="Clifton S."/>
            <person name="Fulton B."/>
            <person name="Xu J."/>
            <person name="Minx P."/>
            <person name="Pepin K.H."/>
            <person name="Johnson M."/>
            <person name="Thiruvilangam P."/>
            <person name="Bhonagiri V."/>
            <person name="Nash W.E."/>
            <person name="Mardis E.R."/>
            <person name="Wilson R.K."/>
        </authorList>
    </citation>
    <scope>NUCLEOTIDE SEQUENCE [LARGE SCALE GENOMIC DNA]</scope>
    <source>
        <strain evidence="1 2">ATCC 27756</strain>
    </source>
</reference>
<proteinExistence type="predicted"/>
<sequence length="40" mass="4692">MVSEERKTVDDIVFLLIPKSSEKVQKIYVIKGKERKENRG</sequence>
<evidence type="ECO:0000313" key="1">
    <source>
        <dbReference type="EMBL" id="EDK23924.1"/>
    </source>
</evidence>
<dbReference type="Proteomes" id="UP000003577">
    <property type="component" value="Unassembled WGS sequence"/>
</dbReference>
<comment type="caution">
    <text evidence="1">The sequence shown here is derived from an EMBL/GenBank/DDBJ whole genome shotgun (WGS) entry which is preliminary data.</text>
</comment>
<dbReference type="PaxDb" id="411460-RUMTOR_01811"/>
<accession>A5KNI6</accession>
<dbReference type="EMBL" id="AAVP02000009">
    <property type="protein sequence ID" value="EDK23924.1"/>
    <property type="molecule type" value="Genomic_DNA"/>
</dbReference>